<sequence>MSLMAAEPLSLATCLHDPGLDPHHVPEETGELECDKIVDVVQISAVLLEPDGTFRRHAQRPGGPGPRRLVPRVGASDTTPGCVAGPIPAGGWTVRLDLDRYKVAAPRSGRT</sequence>
<organism evidence="2 3">
    <name type="scientific">Nonomuraea dietziae</name>
    <dbReference type="NCBI Taxonomy" id="65515"/>
    <lineage>
        <taxon>Bacteria</taxon>
        <taxon>Bacillati</taxon>
        <taxon>Actinomycetota</taxon>
        <taxon>Actinomycetes</taxon>
        <taxon>Streptosporangiales</taxon>
        <taxon>Streptosporangiaceae</taxon>
        <taxon>Nonomuraea</taxon>
    </lineage>
</organism>
<keyword evidence="3" id="KW-1185">Reference proteome</keyword>
<reference evidence="2 3" key="1">
    <citation type="submission" date="2020-08" db="EMBL/GenBank/DDBJ databases">
        <title>Sequencing the genomes of 1000 actinobacteria strains.</title>
        <authorList>
            <person name="Klenk H.-P."/>
        </authorList>
    </citation>
    <scope>NUCLEOTIDE SEQUENCE [LARGE SCALE GENOMIC DNA]</scope>
    <source>
        <strain evidence="2 3">DSM 44320</strain>
    </source>
</reference>
<accession>A0A7W5Y5C6</accession>
<name>A0A7W5Y5C6_9ACTN</name>
<evidence type="ECO:0000256" key="1">
    <source>
        <dbReference type="SAM" id="MobiDB-lite"/>
    </source>
</evidence>
<dbReference type="EMBL" id="JACIBV010000001">
    <property type="protein sequence ID" value="MBB3725166.1"/>
    <property type="molecule type" value="Genomic_DNA"/>
</dbReference>
<protein>
    <submittedName>
        <fullName evidence="2">Uncharacterized protein</fullName>
    </submittedName>
</protein>
<dbReference type="AlphaFoldDB" id="A0A7W5Y5C6"/>
<dbReference type="RefSeq" id="WP_183644143.1">
    <property type="nucleotide sequence ID" value="NZ_JACIBV010000001.1"/>
</dbReference>
<feature type="region of interest" description="Disordered" evidence="1">
    <location>
        <begin position="54"/>
        <end position="82"/>
    </location>
</feature>
<evidence type="ECO:0000313" key="3">
    <source>
        <dbReference type="Proteomes" id="UP000579945"/>
    </source>
</evidence>
<comment type="caution">
    <text evidence="2">The sequence shown here is derived from an EMBL/GenBank/DDBJ whole genome shotgun (WGS) entry which is preliminary data.</text>
</comment>
<dbReference type="GeneID" id="95387617"/>
<evidence type="ECO:0000313" key="2">
    <source>
        <dbReference type="EMBL" id="MBB3725166.1"/>
    </source>
</evidence>
<gene>
    <name evidence="2" type="ORF">FHR33_001026</name>
</gene>
<proteinExistence type="predicted"/>
<dbReference type="Proteomes" id="UP000579945">
    <property type="component" value="Unassembled WGS sequence"/>
</dbReference>